<dbReference type="SUPFAM" id="SSF47413">
    <property type="entry name" value="lambda repressor-like DNA-binding domains"/>
    <property type="match status" value="1"/>
</dbReference>
<dbReference type="CDD" id="cd00093">
    <property type="entry name" value="HTH_XRE"/>
    <property type="match status" value="1"/>
</dbReference>
<dbReference type="eggNOG" id="COG1396">
    <property type="taxonomic scope" value="Bacteria"/>
</dbReference>
<accession>C0EF59</accession>
<comment type="caution">
    <text evidence="3">The sequence shown here is derived from an EMBL/GenBank/DDBJ whole genome shotgun (WGS) entry which is preliminary data.</text>
</comment>
<sequence length="118" mass="13612">MQTADNIKQLRKQLELTQTAFGERLGVSRNVVNNLELGRVDPSDLVIKSICREFNVNSLWLLEGKGEMFSGYADDLIQSVAEEYNLNNFDVDLIRAYLDLDKDSRRVIMDFIKKTRPE</sequence>
<evidence type="ECO:0000259" key="2">
    <source>
        <dbReference type="PROSITE" id="PS50943"/>
    </source>
</evidence>
<evidence type="ECO:0000313" key="4">
    <source>
        <dbReference type="Proteomes" id="UP000003340"/>
    </source>
</evidence>
<dbReference type="PANTHER" id="PTHR46558:SF11">
    <property type="entry name" value="HTH-TYPE TRANSCRIPTIONAL REGULATOR XRE"/>
    <property type="match status" value="1"/>
</dbReference>
<dbReference type="InterPro" id="IPR010982">
    <property type="entry name" value="Lambda_DNA-bd_dom_sf"/>
</dbReference>
<dbReference type="PANTHER" id="PTHR46558">
    <property type="entry name" value="TRACRIPTIONAL REGULATORY PROTEIN-RELATED-RELATED"/>
    <property type="match status" value="1"/>
</dbReference>
<keyword evidence="4" id="KW-1185">Reference proteome</keyword>
<dbReference type="AlphaFoldDB" id="C0EF59"/>
<dbReference type="InterPro" id="IPR001387">
    <property type="entry name" value="Cro/C1-type_HTH"/>
</dbReference>
<organism evidence="3 4">
    <name type="scientific">[Clostridium] methylpentosum DSM 5476</name>
    <dbReference type="NCBI Taxonomy" id="537013"/>
    <lineage>
        <taxon>Bacteria</taxon>
        <taxon>Bacillati</taxon>
        <taxon>Bacillota</taxon>
        <taxon>Clostridia</taxon>
        <taxon>Eubacteriales</taxon>
        <taxon>Oscillospiraceae</taxon>
        <taxon>Oscillospiraceae incertae sedis</taxon>
    </lineage>
</organism>
<evidence type="ECO:0000313" key="3">
    <source>
        <dbReference type="EMBL" id="EEG29892.1"/>
    </source>
</evidence>
<dbReference type="Pfam" id="PF01381">
    <property type="entry name" value="HTH_3"/>
    <property type="match status" value="1"/>
</dbReference>
<dbReference type="PROSITE" id="PS50943">
    <property type="entry name" value="HTH_CROC1"/>
    <property type="match status" value="1"/>
</dbReference>
<dbReference type="HOGENOM" id="CLU_066192_5_1_9"/>
<evidence type="ECO:0000256" key="1">
    <source>
        <dbReference type="ARBA" id="ARBA00023125"/>
    </source>
</evidence>
<name>C0EF59_9FIRM</name>
<reference evidence="3 4" key="2">
    <citation type="submission" date="2009-02" db="EMBL/GenBank/DDBJ databases">
        <title>Draft genome sequence of Clostridium methylpentosum (DSM 5476).</title>
        <authorList>
            <person name="Sudarsanam P."/>
            <person name="Ley R."/>
            <person name="Guruge J."/>
            <person name="Turnbaugh P.J."/>
            <person name="Mahowald M."/>
            <person name="Liep D."/>
            <person name="Gordon J."/>
        </authorList>
    </citation>
    <scope>NUCLEOTIDE SEQUENCE [LARGE SCALE GENOMIC DNA]</scope>
    <source>
        <strain evidence="3 4">DSM 5476</strain>
    </source>
</reference>
<dbReference type="SMART" id="SM00530">
    <property type="entry name" value="HTH_XRE"/>
    <property type="match status" value="1"/>
</dbReference>
<feature type="domain" description="HTH cro/C1-type" evidence="2">
    <location>
        <begin position="7"/>
        <end position="61"/>
    </location>
</feature>
<dbReference type="STRING" id="537013.CLOSTMETH_02500"/>
<dbReference type="EMBL" id="ACEC01000083">
    <property type="protein sequence ID" value="EEG29892.1"/>
    <property type="molecule type" value="Genomic_DNA"/>
</dbReference>
<gene>
    <name evidence="3" type="ORF">CLOSTMETH_02500</name>
</gene>
<proteinExistence type="predicted"/>
<reference evidence="3 4" key="1">
    <citation type="submission" date="2009-01" db="EMBL/GenBank/DDBJ databases">
        <authorList>
            <person name="Fulton L."/>
            <person name="Clifton S."/>
            <person name="Fulton B."/>
            <person name="Xu J."/>
            <person name="Minx P."/>
            <person name="Pepin K.H."/>
            <person name="Johnson M."/>
            <person name="Bhonagiri V."/>
            <person name="Nash W.E."/>
            <person name="Mardis E.R."/>
            <person name="Wilson R.K."/>
        </authorList>
    </citation>
    <scope>NUCLEOTIDE SEQUENCE [LARGE SCALE GENOMIC DNA]</scope>
    <source>
        <strain evidence="3 4">DSM 5476</strain>
    </source>
</reference>
<dbReference type="Gene3D" id="1.10.260.40">
    <property type="entry name" value="lambda repressor-like DNA-binding domains"/>
    <property type="match status" value="1"/>
</dbReference>
<keyword evidence="1 3" id="KW-0238">DNA-binding</keyword>
<dbReference type="Proteomes" id="UP000003340">
    <property type="component" value="Unassembled WGS sequence"/>
</dbReference>
<dbReference type="GO" id="GO:0003677">
    <property type="term" value="F:DNA binding"/>
    <property type="evidence" value="ECO:0007669"/>
    <property type="project" value="UniProtKB-KW"/>
</dbReference>
<protein>
    <submittedName>
        <fullName evidence="3">DNA-binding helix-turn-helix protein</fullName>
    </submittedName>
</protein>